<dbReference type="SUPFAM" id="SSF48208">
    <property type="entry name" value="Six-hairpin glycosidases"/>
    <property type="match status" value="1"/>
</dbReference>
<dbReference type="Pfam" id="PF14498">
    <property type="entry name" value="Glyco_hyd_65N_2"/>
    <property type="match status" value="1"/>
</dbReference>
<dbReference type="InterPro" id="IPR049053">
    <property type="entry name" value="AFCA-like_C"/>
</dbReference>
<keyword evidence="1" id="KW-0732">Signal</keyword>
<dbReference type="OrthoDB" id="2848340at2759"/>
<proteinExistence type="predicted"/>
<dbReference type="InterPro" id="IPR008928">
    <property type="entry name" value="6-hairpin_glycosidase_sf"/>
</dbReference>
<protein>
    <submittedName>
        <fullName evidence="5 6">Uncharacterized protein</fullName>
    </submittedName>
</protein>
<dbReference type="Pfam" id="PF22124">
    <property type="entry name" value="Glyco_hydro_95_cat"/>
    <property type="match status" value="1"/>
</dbReference>
<dbReference type="PANTHER" id="PTHR31084:SF0">
    <property type="entry name" value="ALPHA-L-FUCOSIDASE 2"/>
    <property type="match status" value="1"/>
</dbReference>
<evidence type="ECO:0000313" key="7">
    <source>
        <dbReference type="Proteomes" id="UP000006039"/>
    </source>
</evidence>
<dbReference type="GeneID" id="20342670"/>
<gene>
    <name evidence="6" type="primary">20342670</name>
    <name evidence="5" type="ORF">GGTG_02212</name>
</gene>
<dbReference type="InterPro" id="IPR012341">
    <property type="entry name" value="6hp_glycosidase-like_sf"/>
</dbReference>
<evidence type="ECO:0000259" key="4">
    <source>
        <dbReference type="Pfam" id="PF22124"/>
    </source>
</evidence>
<dbReference type="Proteomes" id="UP000006039">
    <property type="component" value="Unassembled WGS sequence"/>
</dbReference>
<feature type="domain" description="Glycosyl hydrolase family 95 N-terminal" evidence="2">
    <location>
        <begin position="34"/>
        <end position="272"/>
    </location>
</feature>
<dbReference type="STRING" id="644352.J3NLR2"/>
<reference evidence="7" key="1">
    <citation type="submission" date="2010-07" db="EMBL/GenBank/DDBJ databases">
        <title>The genome sequence of Gaeumannomyces graminis var. tritici strain R3-111a-1.</title>
        <authorList>
            <consortium name="The Broad Institute Genome Sequencing Platform"/>
            <person name="Ma L.-J."/>
            <person name="Dead R."/>
            <person name="Young S."/>
            <person name="Zeng Q."/>
            <person name="Koehrsen M."/>
            <person name="Alvarado L."/>
            <person name="Berlin A."/>
            <person name="Chapman S.B."/>
            <person name="Chen Z."/>
            <person name="Freedman E."/>
            <person name="Gellesch M."/>
            <person name="Goldberg J."/>
            <person name="Griggs A."/>
            <person name="Gujja S."/>
            <person name="Heilman E.R."/>
            <person name="Heiman D."/>
            <person name="Hepburn T."/>
            <person name="Howarth C."/>
            <person name="Jen D."/>
            <person name="Larson L."/>
            <person name="Mehta T."/>
            <person name="Neiman D."/>
            <person name="Pearson M."/>
            <person name="Roberts A."/>
            <person name="Saif S."/>
            <person name="Shea T."/>
            <person name="Shenoy N."/>
            <person name="Sisk P."/>
            <person name="Stolte C."/>
            <person name="Sykes S."/>
            <person name="Walk T."/>
            <person name="White J."/>
            <person name="Yandava C."/>
            <person name="Haas B."/>
            <person name="Nusbaum C."/>
            <person name="Birren B."/>
        </authorList>
    </citation>
    <scope>NUCLEOTIDE SEQUENCE [LARGE SCALE GENOMIC DNA]</scope>
    <source>
        <strain evidence="7">R3-111a-1</strain>
    </source>
</reference>
<dbReference type="EnsemblFungi" id="EJT82238">
    <property type="protein sequence ID" value="EJT82238"/>
    <property type="gene ID" value="GGTG_02212"/>
</dbReference>
<accession>J3NLR2</accession>
<dbReference type="GO" id="GO:0005975">
    <property type="term" value="P:carbohydrate metabolic process"/>
    <property type="evidence" value="ECO:0007669"/>
    <property type="project" value="InterPro"/>
</dbReference>
<dbReference type="eggNOG" id="ENOG502QQ9E">
    <property type="taxonomic scope" value="Eukaryota"/>
</dbReference>
<dbReference type="AlphaFoldDB" id="J3NLR2"/>
<dbReference type="InterPro" id="IPR027414">
    <property type="entry name" value="GH95_N_dom"/>
</dbReference>
<evidence type="ECO:0000259" key="3">
    <source>
        <dbReference type="Pfam" id="PF21307"/>
    </source>
</evidence>
<keyword evidence="7" id="KW-1185">Reference proteome</keyword>
<reference evidence="6" key="4">
    <citation type="journal article" date="2015" name="G3 (Bethesda)">
        <title>Genome sequences of three phytopathogenic species of the Magnaporthaceae family of fungi.</title>
        <authorList>
            <person name="Okagaki L.H."/>
            <person name="Nunes C.C."/>
            <person name="Sailsbery J."/>
            <person name="Clay B."/>
            <person name="Brown D."/>
            <person name="John T."/>
            <person name="Oh Y."/>
            <person name="Young N."/>
            <person name="Fitzgerald M."/>
            <person name="Haas B.J."/>
            <person name="Zeng Q."/>
            <person name="Young S."/>
            <person name="Adiconis X."/>
            <person name="Fan L."/>
            <person name="Levin J.Z."/>
            <person name="Mitchell T.K."/>
            <person name="Okubara P.A."/>
            <person name="Farman M.L."/>
            <person name="Kohn L.M."/>
            <person name="Birren B."/>
            <person name="Ma L.-J."/>
            <person name="Dean R.A."/>
        </authorList>
    </citation>
    <scope>NUCLEOTIDE SEQUENCE</scope>
    <source>
        <strain evidence="6">R3-111a-1</strain>
    </source>
</reference>
<feature type="domain" description="Glycosyl hydrolase family 95 catalytic" evidence="4">
    <location>
        <begin position="293"/>
        <end position="694"/>
    </location>
</feature>
<dbReference type="InterPro" id="IPR013780">
    <property type="entry name" value="Glyco_hydro_b"/>
</dbReference>
<dbReference type="GO" id="GO:0004560">
    <property type="term" value="F:alpha-L-fucosidase activity"/>
    <property type="evidence" value="ECO:0007669"/>
    <property type="project" value="InterPro"/>
</dbReference>
<reference evidence="5" key="3">
    <citation type="submission" date="2010-09" db="EMBL/GenBank/DDBJ databases">
        <title>Annotation of Gaeumannomyces graminis var. tritici R3-111a-1.</title>
        <authorList>
            <consortium name="The Broad Institute Genome Sequencing Platform"/>
            <person name="Ma L.-J."/>
            <person name="Dead R."/>
            <person name="Young S.K."/>
            <person name="Zeng Q."/>
            <person name="Gargeya S."/>
            <person name="Fitzgerald M."/>
            <person name="Haas B."/>
            <person name="Abouelleil A."/>
            <person name="Alvarado L."/>
            <person name="Arachchi H.M."/>
            <person name="Berlin A."/>
            <person name="Brown A."/>
            <person name="Chapman S.B."/>
            <person name="Chen Z."/>
            <person name="Dunbar C."/>
            <person name="Freedman E."/>
            <person name="Gearin G."/>
            <person name="Gellesch M."/>
            <person name="Goldberg J."/>
            <person name="Griggs A."/>
            <person name="Gujja S."/>
            <person name="Heiman D."/>
            <person name="Howarth C."/>
            <person name="Larson L."/>
            <person name="Lui A."/>
            <person name="MacDonald P.J.P."/>
            <person name="Mehta T."/>
            <person name="Montmayeur A."/>
            <person name="Murphy C."/>
            <person name="Neiman D."/>
            <person name="Pearson M."/>
            <person name="Priest M."/>
            <person name="Roberts A."/>
            <person name="Saif S."/>
            <person name="Shea T."/>
            <person name="Shenoy N."/>
            <person name="Sisk P."/>
            <person name="Stolte C."/>
            <person name="Sykes S."/>
            <person name="Yandava C."/>
            <person name="Wortman J."/>
            <person name="Nusbaum C."/>
            <person name="Birren B."/>
        </authorList>
    </citation>
    <scope>NUCLEOTIDE SEQUENCE</scope>
    <source>
        <strain evidence="5">R3-111a-1</strain>
    </source>
</reference>
<evidence type="ECO:0000256" key="1">
    <source>
        <dbReference type="SAM" id="SignalP"/>
    </source>
</evidence>
<evidence type="ECO:0000259" key="2">
    <source>
        <dbReference type="Pfam" id="PF14498"/>
    </source>
</evidence>
<feature type="chain" id="PRO_5015094223" evidence="1">
    <location>
        <begin position="20"/>
        <end position="833"/>
    </location>
</feature>
<sequence length="833" mass="89316">MRAIVLAVGAAGAAGSVGAADASPPGSASKPLRMWQTTPGVNFNDSFLIGNGRLGFSLPGGALSESIVLNEDSFWSGGEMDRVNPDAAAHMPEIQALIARGEIREASRLASMSYVGTPVSVRHFDWVGKLGISMRGSAGQVRDYERWLDVGEGVAGVYYTVGGVAYKREYTASFPDDVIAVQISANKSGAVSFDLHQSRGIGLNLFQDSAGGSGKDTILMGGGSFGAKAIVFAAGAKVTIDGGSMKRIGDTIVVDGADSATIYWSAWTTYRKSAGELQSAVMADLSQASRKGYGALRSDHVKDYQSLAGRVELSLGKSTSEQKAKTTADRLRGLRTAFDPEIATLYFYFARYLLIASGRPGTLPANLQGLWNNDLNPMWGSKYTININLEMNYWPSLLTNMPELHESMFEHIMKMHEKGRDVAKRMYNASGSVCHHNTDIWGDCAPQDNYAASTFWPSGLAWMATHIYEHYQFTGDVDVLRKYYPALRDAAVFFLDFMTEHDGHLVTNPSVSPEISYRLPNTTQSVALTLGPTADNSIIWELVGMVLESQKILGDSDPDNIGQRLTGLRARLPPLRKDQYGGIAEFHADFTEDEPGHRHFSQLFGLFPGSQITASNGTTFAAARASLRRRLAFGGGDTGWSRAWAVALEARLLNATGVAASYAHLLTRLTYPNSMLDVNEPSAFQLDGNYGGVTIVEALVQSHELVAAAAASGSMTPAYVGESGGGKAAHHLIRLLPALPRQWAVNGGGFAKGLLVRGGFELDVHWDGDARLLNATITSHKGNTAWVVLGGAPLGDESPVPGPSQAIKMKGIGQGSFLKLQSETGGKYVVIRA</sequence>
<dbReference type="VEuPathDB" id="FungiDB:GGTG_02212"/>
<dbReference type="Gene3D" id="1.50.10.10">
    <property type="match status" value="1"/>
</dbReference>
<dbReference type="RefSeq" id="XP_009218247.1">
    <property type="nucleotide sequence ID" value="XM_009219983.1"/>
</dbReference>
<dbReference type="Pfam" id="PF21307">
    <property type="entry name" value="Glyco_hydro_95_C"/>
    <property type="match status" value="1"/>
</dbReference>
<dbReference type="InterPro" id="IPR016518">
    <property type="entry name" value="Alpha-L-fucosidase"/>
</dbReference>
<dbReference type="Gene3D" id="2.60.40.1180">
    <property type="entry name" value="Golgi alpha-mannosidase II"/>
    <property type="match status" value="1"/>
</dbReference>
<dbReference type="EMBL" id="GL385395">
    <property type="protein sequence ID" value="EJT82238.1"/>
    <property type="molecule type" value="Genomic_DNA"/>
</dbReference>
<organism evidence="5">
    <name type="scientific">Gaeumannomyces tritici (strain R3-111a-1)</name>
    <name type="common">Wheat and barley take-all root rot fungus</name>
    <name type="synonym">Gaeumannomyces graminis var. tritici</name>
    <dbReference type="NCBI Taxonomy" id="644352"/>
    <lineage>
        <taxon>Eukaryota</taxon>
        <taxon>Fungi</taxon>
        <taxon>Dikarya</taxon>
        <taxon>Ascomycota</taxon>
        <taxon>Pezizomycotina</taxon>
        <taxon>Sordariomycetes</taxon>
        <taxon>Sordariomycetidae</taxon>
        <taxon>Magnaporthales</taxon>
        <taxon>Magnaporthaceae</taxon>
        <taxon>Gaeumannomyces</taxon>
    </lineage>
</organism>
<reference evidence="6" key="5">
    <citation type="submission" date="2018-04" db="UniProtKB">
        <authorList>
            <consortium name="EnsemblFungi"/>
        </authorList>
    </citation>
    <scope>IDENTIFICATION</scope>
    <source>
        <strain evidence="6">R3-111a-1</strain>
    </source>
</reference>
<dbReference type="PANTHER" id="PTHR31084">
    <property type="entry name" value="ALPHA-L-FUCOSIDASE 2"/>
    <property type="match status" value="1"/>
</dbReference>
<dbReference type="HOGENOM" id="CLU_004617_2_1_1"/>
<dbReference type="InterPro" id="IPR054363">
    <property type="entry name" value="GH95_cat"/>
</dbReference>
<name>J3NLR2_GAET3</name>
<evidence type="ECO:0000313" key="6">
    <source>
        <dbReference type="EnsemblFungi" id="EJT82238"/>
    </source>
</evidence>
<evidence type="ECO:0000313" key="5">
    <source>
        <dbReference type="EMBL" id="EJT82238.1"/>
    </source>
</evidence>
<dbReference type="PIRSF" id="PIRSF007663">
    <property type="entry name" value="UCP007663"/>
    <property type="match status" value="1"/>
</dbReference>
<reference evidence="5" key="2">
    <citation type="submission" date="2010-07" db="EMBL/GenBank/DDBJ databases">
        <authorList>
            <consortium name="The Broad Institute Genome Sequencing Platform"/>
            <consortium name="Broad Institute Genome Sequencing Center for Infectious Disease"/>
            <person name="Ma L.-J."/>
            <person name="Dead R."/>
            <person name="Young S."/>
            <person name="Zeng Q."/>
            <person name="Koehrsen M."/>
            <person name="Alvarado L."/>
            <person name="Berlin A."/>
            <person name="Chapman S.B."/>
            <person name="Chen Z."/>
            <person name="Freedman E."/>
            <person name="Gellesch M."/>
            <person name="Goldberg J."/>
            <person name="Griggs A."/>
            <person name="Gujja S."/>
            <person name="Heilman E.R."/>
            <person name="Heiman D."/>
            <person name="Hepburn T."/>
            <person name="Howarth C."/>
            <person name="Jen D."/>
            <person name="Larson L."/>
            <person name="Mehta T."/>
            <person name="Neiman D."/>
            <person name="Pearson M."/>
            <person name="Roberts A."/>
            <person name="Saif S."/>
            <person name="Shea T."/>
            <person name="Shenoy N."/>
            <person name="Sisk P."/>
            <person name="Stolte C."/>
            <person name="Sykes S."/>
            <person name="Walk T."/>
            <person name="White J."/>
            <person name="Yandava C."/>
            <person name="Haas B."/>
            <person name="Nusbaum C."/>
            <person name="Birren B."/>
        </authorList>
    </citation>
    <scope>NUCLEOTIDE SEQUENCE</scope>
    <source>
        <strain evidence="5">R3-111a-1</strain>
    </source>
</reference>
<feature type="signal peptide" evidence="1">
    <location>
        <begin position="1"/>
        <end position="19"/>
    </location>
</feature>
<feature type="domain" description="Alpha fucosidase A-like C-terminal" evidence="3">
    <location>
        <begin position="731"/>
        <end position="790"/>
    </location>
</feature>